<sequence>VPTILELVRKIVICSSSYIILQINLSFVVVFSRT</sequence>
<keyword evidence="1" id="KW-1133">Transmembrane helix</keyword>
<accession>M6RMN2</accession>
<keyword evidence="1" id="KW-0472">Membrane</keyword>
<dbReference type="AlphaFoldDB" id="M6RMN2"/>
<name>M6RMN2_LEPIR</name>
<dbReference type="Proteomes" id="UP000012092">
    <property type="component" value="Unassembled WGS sequence"/>
</dbReference>
<evidence type="ECO:0000313" key="3">
    <source>
        <dbReference type="Proteomes" id="UP000012092"/>
    </source>
</evidence>
<proteinExistence type="predicted"/>
<protein>
    <submittedName>
        <fullName evidence="2">Uncharacterized protein</fullName>
    </submittedName>
</protein>
<keyword evidence="1" id="KW-0812">Transmembrane</keyword>
<dbReference type="EMBL" id="AHNZ02000121">
    <property type="protein sequence ID" value="EMO07006.1"/>
    <property type="molecule type" value="Genomic_DNA"/>
</dbReference>
<feature type="non-terminal residue" evidence="2">
    <location>
        <position position="1"/>
    </location>
</feature>
<comment type="caution">
    <text evidence="2">The sequence shown here is derived from an EMBL/GenBank/DDBJ whole genome shotgun (WGS) entry which is preliminary data.</text>
</comment>
<gene>
    <name evidence="2" type="ORF">LEP1GSC116_0699</name>
</gene>
<feature type="transmembrane region" description="Helical" evidence="1">
    <location>
        <begin position="12"/>
        <end position="31"/>
    </location>
</feature>
<reference evidence="2 3" key="1">
    <citation type="submission" date="2013-01" db="EMBL/GenBank/DDBJ databases">
        <authorList>
            <person name="Harkins D.M."/>
            <person name="Durkin A.S."/>
            <person name="Brinkac L.M."/>
            <person name="Haft D.H."/>
            <person name="Selengut J.D."/>
            <person name="Sanka R."/>
            <person name="DePew J."/>
            <person name="Purushe J."/>
            <person name="Picardeau M."/>
            <person name="Werts C."/>
            <person name="Goarant C."/>
            <person name="Vinetz J.M."/>
            <person name="Sutton G.G."/>
            <person name="Nierman W.C."/>
            <person name="Fouts D.E."/>
        </authorList>
    </citation>
    <scope>NUCLEOTIDE SEQUENCE [LARGE SCALE GENOMIC DNA]</scope>
    <source>
        <strain evidence="2 3">Verdun HP</strain>
    </source>
</reference>
<evidence type="ECO:0000256" key="1">
    <source>
        <dbReference type="SAM" id="Phobius"/>
    </source>
</evidence>
<organism evidence="2 3">
    <name type="scientific">Leptospira interrogans serovar Icterohaemorrhagiae str. Verdun HP</name>
    <dbReference type="NCBI Taxonomy" id="1049910"/>
    <lineage>
        <taxon>Bacteria</taxon>
        <taxon>Pseudomonadati</taxon>
        <taxon>Spirochaetota</taxon>
        <taxon>Spirochaetia</taxon>
        <taxon>Leptospirales</taxon>
        <taxon>Leptospiraceae</taxon>
        <taxon>Leptospira</taxon>
    </lineage>
</organism>
<evidence type="ECO:0000313" key="2">
    <source>
        <dbReference type="EMBL" id="EMO07006.1"/>
    </source>
</evidence>